<keyword evidence="1" id="KW-0732">Signal</keyword>
<protein>
    <submittedName>
        <fullName evidence="3">Uncharacterized protein LOC111103523</fullName>
    </submittedName>
</protein>
<dbReference type="GeneID" id="111103523"/>
<dbReference type="Proteomes" id="UP000694844">
    <property type="component" value="Chromosome 7"/>
</dbReference>
<sequence length="245" mass="28085">MTALHQVVLLTFFTSFACVICTNDEEPWVIVKEMGHIGYQIKSVTKNESELRYVSLIQAPIPTTTENGEDLKLVSTREDGLSAVYEITKITSKYFQIPVFSLTSNTESLEVKLSPYTVFSLTEQTDFAFNDCMLQVEKWDQAESTIYKMTARNCVRFCEYSTTIGKNTASGFQKIRKRVDQRKYVSMYPFMRFKGNDRICSITVNRAALQEDGVEVMSLKFNIEFDGGDWGKTFLYFATYGFNLI</sequence>
<reference evidence="3" key="1">
    <citation type="submission" date="2025-08" db="UniProtKB">
        <authorList>
            <consortium name="RefSeq"/>
        </authorList>
    </citation>
    <scope>IDENTIFICATION</scope>
    <source>
        <tissue evidence="3">Whole sample</tissue>
    </source>
</reference>
<keyword evidence="2" id="KW-1185">Reference proteome</keyword>
<proteinExistence type="predicted"/>
<evidence type="ECO:0000313" key="3">
    <source>
        <dbReference type="RefSeq" id="XP_022292568.1"/>
    </source>
</evidence>
<organism evidence="2 3">
    <name type="scientific">Crassostrea virginica</name>
    <name type="common">Eastern oyster</name>
    <dbReference type="NCBI Taxonomy" id="6565"/>
    <lineage>
        <taxon>Eukaryota</taxon>
        <taxon>Metazoa</taxon>
        <taxon>Spiralia</taxon>
        <taxon>Lophotrochozoa</taxon>
        <taxon>Mollusca</taxon>
        <taxon>Bivalvia</taxon>
        <taxon>Autobranchia</taxon>
        <taxon>Pteriomorphia</taxon>
        <taxon>Ostreida</taxon>
        <taxon>Ostreoidea</taxon>
        <taxon>Ostreidae</taxon>
        <taxon>Crassostrea</taxon>
    </lineage>
</organism>
<name>A0A8B8APK2_CRAVI</name>
<dbReference type="KEGG" id="cvn:111103523"/>
<evidence type="ECO:0000256" key="1">
    <source>
        <dbReference type="SAM" id="SignalP"/>
    </source>
</evidence>
<dbReference type="RefSeq" id="XP_022292568.1">
    <property type="nucleotide sequence ID" value="XM_022436860.1"/>
</dbReference>
<feature type="signal peptide" evidence="1">
    <location>
        <begin position="1"/>
        <end position="21"/>
    </location>
</feature>
<dbReference type="AlphaFoldDB" id="A0A8B8APK2"/>
<accession>A0A8B8APK2</accession>
<feature type="chain" id="PRO_5034750694" evidence="1">
    <location>
        <begin position="22"/>
        <end position="245"/>
    </location>
</feature>
<gene>
    <name evidence="3" type="primary">LOC111103523</name>
</gene>
<evidence type="ECO:0000313" key="2">
    <source>
        <dbReference type="Proteomes" id="UP000694844"/>
    </source>
</evidence>